<sequence>MSVKTIKYIVIIICSLVTLGAILAFSIEHTFTPSDKKDKKYDCEITQKWRLPKILGEVSGIAWLSENEIACVQDEDGIIFIYHLKADKIIEQIPFAGSGDYEGIAIYNNDAYVMRSDGVIYEILRFRESDKKISKLQTPFSAKNNMETLVLDAKNQHLITAPKDRDLEDDSFKGLYHIPLDTKKMNRQPTIRINMNDVAFKSYLKKKVYRTFSPSDVAIHPKTGQYYVLEGINPKLVILDKNGTILKVYELDKKSFAQPEGITFSPDGTLYISTEGKGGDAAIFKVVLDK</sequence>
<evidence type="ECO:0000313" key="6">
    <source>
        <dbReference type="EMBL" id="MFC4689895.1"/>
    </source>
</evidence>
<protein>
    <submittedName>
        <fullName evidence="6">SdiA-regulated domain-containing protein</fullName>
    </submittedName>
</protein>
<dbReference type="InterPro" id="IPR011042">
    <property type="entry name" value="6-blade_b-propeller_TolB-like"/>
</dbReference>
<keyword evidence="5" id="KW-0812">Transmembrane</keyword>
<dbReference type="Pfam" id="PF06977">
    <property type="entry name" value="SdiA-regulated"/>
    <property type="match status" value="1"/>
</dbReference>
<dbReference type="Proteomes" id="UP001595878">
    <property type="component" value="Unassembled WGS sequence"/>
</dbReference>
<keyword evidence="5" id="KW-1133">Transmembrane helix</keyword>
<comment type="caution">
    <text evidence="6">The sequence shown here is derived from an EMBL/GenBank/DDBJ whole genome shotgun (WGS) entry which is preliminary data.</text>
</comment>
<reference evidence="7" key="1">
    <citation type="journal article" date="2019" name="Int. J. Syst. Evol. Microbiol.">
        <title>The Global Catalogue of Microorganisms (GCM) 10K type strain sequencing project: providing services to taxonomists for standard genome sequencing and annotation.</title>
        <authorList>
            <consortium name="The Broad Institute Genomics Platform"/>
            <consortium name="The Broad Institute Genome Sequencing Center for Infectious Disease"/>
            <person name="Wu L."/>
            <person name="Ma J."/>
        </authorList>
    </citation>
    <scope>NUCLEOTIDE SEQUENCE [LARGE SCALE GENOMIC DNA]</scope>
    <source>
        <strain evidence="7">CGMCC 4.7427</strain>
    </source>
</reference>
<dbReference type="Gene3D" id="2.120.10.30">
    <property type="entry name" value="TolB, C-terminal domain"/>
    <property type="match status" value="1"/>
</dbReference>
<proteinExistence type="inferred from homology"/>
<keyword evidence="7" id="KW-1185">Reference proteome</keyword>
<organism evidence="6 7">
    <name type="scientific">Dokdonia genika</name>
    <dbReference type="NCBI Taxonomy" id="308113"/>
    <lineage>
        <taxon>Bacteria</taxon>
        <taxon>Pseudomonadati</taxon>
        <taxon>Bacteroidota</taxon>
        <taxon>Flavobacteriia</taxon>
        <taxon>Flavobacteriales</taxon>
        <taxon>Flavobacteriaceae</taxon>
        <taxon>Dokdonia</taxon>
    </lineage>
</organism>
<comment type="subcellular location">
    <subcellularLocation>
        <location evidence="1">Cell membrane</location>
    </subcellularLocation>
</comment>
<evidence type="ECO:0000256" key="5">
    <source>
        <dbReference type="SAM" id="Phobius"/>
    </source>
</evidence>
<gene>
    <name evidence="6" type="ORF">ACFO5T_05585</name>
</gene>
<accession>A0ABV9L9S3</accession>
<dbReference type="EMBL" id="JBHSHB010000008">
    <property type="protein sequence ID" value="MFC4689895.1"/>
    <property type="molecule type" value="Genomic_DNA"/>
</dbReference>
<feature type="transmembrane region" description="Helical" evidence="5">
    <location>
        <begin position="6"/>
        <end position="27"/>
    </location>
</feature>
<evidence type="ECO:0000256" key="3">
    <source>
        <dbReference type="ARBA" id="ARBA00022475"/>
    </source>
</evidence>
<keyword evidence="4 5" id="KW-0472">Membrane</keyword>
<dbReference type="SUPFAM" id="SSF63829">
    <property type="entry name" value="Calcium-dependent phosphotriesterase"/>
    <property type="match status" value="1"/>
</dbReference>
<dbReference type="InterPro" id="IPR009722">
    <property type="entry name" value="YjiK/CarP"/>
</dbReference>
<evidence type="ECO:0000256" key="1">
    <source>
        <dbReference type="ARBA" id="ARBA00004236"/>
    </source>
</evidence>
<keyword evidence="3" id="KW-1003">Cell membrane</keyword>
<dbReference type="RefSeq" id="WP_380032678.1">
    <property type="nucleotide sequence ID" value="NZ_JBHSHB010000008.1"/>
</dbReference>
<evidence type="ECO:0000256" key="2">
    <source>
        <dbReference type="ARBA" id="ARBA00009852"/>
    </source>
</evidence>
<evidence type="ECO:0000256" key="4">
    <source>
        <dbReference type="ARBA" id="ARBA00023136"/>
    </source>
</evidence>
<name>A0ABV9L9S3_9FLAO</name>
<comment type="similarity">
    <text evidence="2">Belongs to the YjiK family.</text>
</comment>
<evidence type="ECO:0000313" key="7">
    <source>
        <dbReference type="Proteomes" id="UP001595878"/>
    </source>
</evidence>